<dbReference type="VEuPathDB" id="FungiDB:BD410DRAFT_781446"/>
<dbReference type="PANTHER" id="PTHR15944:SF0">
    <property type="entry name" value="PRENYLCYSTEINE LYASE DOMAIN-CONTAINING PROTEIN"/>
    <property type="match status" value="1"/>
</dbReference>
<dbReference type="GO" id="GO:0001735">
    <property type="term" value="F:prenylcysteine oxidase activity"/>
    <property type="evidence" value="ECO:0007669"/>
    <property type="project" value="InterPro"/>
</dbReference>
<name>A0A4Y7QMM0_9AGAM</name>
<feature type="chain" id="PRO_5021483091" evidence="8">
    <location>
        <begin position="17"/>
        <end position="536"/>
    </location>
</feature>
<keyword evidence="5" id="KW-0274">FAD</keyword>
<evidence type="ECO:0000256" key="2">
    <source>
        <dbReference type="ARBA" id="ARBA00009967"/>
    </source>
</evidence>
<evidence type="ECO:0000256" key="6">
    <source>
        <dbReference type="ARBA" id="ARBA00023002"/>
    </source>
</evidence>
<evidence type="ECO:0000256" key="5">
    <source>
        <dbReference type="ARBA" id="ARBA00022827"/>
    </source>
</evidence>
<dbReference type="InterPro" id="IPR036188">
    <property type="entry name" value="FAD/NAD-bd_sf"/>
</dbReference>
<organism evidence="10 11">
    <name type="scientific">Rickenella mellea</name>
    <dbReference type="NCBI Taxonomy" id="50990"/>
    <lineage>
        <taxon>Eukaryota</taxon>
        <taxon>Fungi</taxon>
        <taxon>Dikarya</taxon>
        <taxon>Basidiomycota</taxon>
        <taxon>Agaricomycotina</taxon>
        <taxon>Agaricomycetes</taxon>
        <taxon>Hymenochaetales</taxon>
        <taxon>Rickenellaceae</taxon>
        <taxon>Rickenella</taxon>
    </lineage>
</organism>
<keyword evidence="6" id="KW-0560">Oxidoreductase</keyword>
<evidence type="ECO:0000259" key="9">
    <source>
        <dbReference type="Pfam" id="PF07156"/>
    </source>
</evidence>
<accession>A0A4Y7QMM0</accession>
<dbReference type="Proteomes" id="UP000294933">
    <property type="component" value="Unassembled WGS sequence"/>
</dbReference>
<feature type="domain" description="Prenylcysteine lyase" evidence="9">
    <location>
        <begin position="153"/>
        <end position="489"/>
    </location>
</feature>
<evidence type="ECO:0000256" key="4">
    <source>
        <dbReference type="ARBA" id="ARBA00022729"/>
    </source>
</evidence>
<dbReference type="Pfam" id="PF07156">
    <property type="entry name" value="Prenylcys_lyase"/>
    <property type="match status" value="1"/>
</dbReference>
<dbReference type="Pfam" id="PF13450">
    <property type="entry name" value="NAD_binding_8"/>
    <property type="match status" value="1"/>
</dbReference>
<dbReference type="PANTHER" id="PTHR15944">
    <property type="entry name" value="FARNESYLCYSTEINE LYASE"/>
    <property type="match status" value="1"/>
</dbReference>
<dbReference type="AlphaFoldDB" id="A0A4Y7QMM0"/>
<evidence type="ECO:0000256" key="7">
    <source>
        <dbReference type="ARBA" id="ARBA00023180"/>
    </source>
</evidence>
<protein>
    <submittedName>
        <fullName evidence="10">FAD/NAD(P)-binding domain-containing protein</fullName>
    </submittedName>
</protein>
<dbReference type="STRING" id="50990.A0A4Y7QMM0"/>
<proteinExistence type="inferred from homology"/>
<dbReference type="GO" id="GO:0030328">
    <property type="term" value="P:prenylcysteine catabolic process"/>
    <property type="evidence" value="ECO:0007669"/>
    <property type="project" value="InterPro"/>
</dbReference>
<reference evidence="10 11" key="1">
    <citation type="submission" date="2018-06" db="EMBL/GenBank/DDBJ databases">
        <title>A transcriptomic atlas of mushroom development highlights an independent origin of complex multicellularity.</title>
        <authorList>
            <consortium name="DOE Joint Genome Institute"/>
            <person name="Krizsan K."/>
            <person name="Almasi E."/>
            <person name="Merenyi Z."/>
            <person name="Sahu N."/>
            <person name="Viragh M."/>
            <person name="Koszo T."/>
            <person name="Mondo S."/>
            <person name="Kiss B."/>
            <person name="Balint B."/>
            <person name="Kues U."/>
            <person name="Barry K."/>
            <person name="Hegedus J.C."/>
            <person name="Henrissat B."/>
            <person name="Johnson J."/>
            <person name="Lipzen A."/>
            <person name="Ohm R."/>
            <person name="Nagy I."/>
            <person name="Pangilinan J."/>
            <person name="Yan J."/>
            <person name="Xiong Y."/>
            <person name="Grigoriev I.V."/>
            <person name="Hibbett D.S."/>
            <person name="Nagy L.G."/>
        </authorList>
    </citation>
    <scope>NUCLEOTIDE SEQUENCE [LARGE SCALE GENOMIC DNA]</scope>
    <source>
        <strain evidence="10 11">SZMC22713</strain>
    </source>
</reference>
<dbReference type="GO" id="GO:0030327">
    <property type="term" value="P:prenylated protein catabolic process"/>
    <property type="evidence" value="ECO:0007669"/>
    <property type="project" value="TreeGrafter"/>
</dbReference>
<keyword evidence="4 8" id="KW-0732">Signal</keyword>
<evidence type="ECO:0000256" key="1">
    <source>
        <dbReference type="ARBA" id="ARBA00001974"/>
    </source>
</evidence>
<dbReference type="Gene3D" id="3.50.50.60">
    <property type="entry name" value="FAD/NAD(P)-binding domain"/>
    <property type="match status" value="2"/>
</dbReference>
<evidence type="ECO:0000313" key="11">
    <source>
        <dbReference type="Proteomes" id="UP000294933"/>
    </source>
</evidence>
<comment type="cofactor">
    <cofactor evidence="1">
        <name>FAD</name>
        <dbReference type="ChEBI" id="CHEBI:57692"/>
    </cofactor>
</comment>
<gene>
    <name evidence="10" type="ORF">BD410DRAFT_781446</name>
</gene>
<keyword evidence="11" id="KW-1185">Reference proteome</keyword>
<dbReference type="InterPro" id="IPR017046">
    <property type="entry name" value="Prenylcysteine_Oxase1"/>
</dbReference>
<dbReference type="OrthoDB" id="437369at2759"/>
<keyword evidence="3" id="KW-0285">Flavoprotein</keyword>
<dbReference type="InterPro" id="IPR010795">
    <property type="entry name" value="Prenylcys_lyase"/>
</dbReference>
<evidence type="ECO:0000313" key="10">
    <source>
        <dbReference type="EMBL" id="TDL28887.1"/>
    </source>
</evidence>
<sequence>MRNSLILCAIASAAHAFKIPFLDFLSFGSSHAVSSDVVPRKIAIIGAGAAGSSAAFWISKAKTASGVVVDVDVYEREGYIGGRSTVVYPYNDTTLPPLELGASIFVQANKNLWRAASEFNLVKNNLTEDDESEVGFWDGEKFVFTMGPSKGMFNWWNSIKVAWRYGISSPKKTQDIVKGMIKDILTIYSPESPRWRNVTQLVYELGWTDFLTQTTSEYLDLKGIQRRFSREVVEAATRVNYGQNVDEIHALEGACSLAANGASNIKGGNFQIFENFLRRSGATFRANTLVKVISQLDNGKWTVRTSSGDVEVYDDVIIAAPFHSTGIKLMPYSAAAPIAVIPPQPYVHLHVTLLTTPTPRPNPDYFSLPPNSAIPRTVLTTNEGVRSGGQEPEFNSLSYHGSMIDGRDEYIVKIFSKHNISDEWLEKVYGKVGWVYRKEWDAYPKLPPTTKFPPVHLAPGLYYVNAFEPFISTMETETVASRNVVDMLFQDHFGTGICGKPRNVENNSHPEYTEQTVFRQPQQARSDDDFVLGFDC</sequence>
<dbReference type="SUPFAM" id="SSF51905">
    <property type="entry name" value="FAD/NAD(P)-binding domain"/>
    <property type="match status" value="1"/>
</dbReference>
<feature type="signal peptide" evidence="8">
    <location>
        <begin position="1"/>
        <end position="16"/>
    </location>
</feature>
<keyword evidence="7" id="KW-0325">Glycoprotein</keyword>
<dbReference type="EMBL" id="ML170157">
    <property type="protein sequence ID" value="TDL28887.1"/>
    <property type="molecule type" value="Genomic_DNA"/>
</dbReference>
<evidence type="ECO:0000256" key="8">
    <source>
        <dbReference type="SAM" id="SignalP"/>
    </source>
</evidence>
<evidence type="ECO:0000256" key="3">
    <source>
        <dbReference type="ARBA" id="ARBA00022630"/>
    </source>
</evidence>
<comment type="similarity">
    <text evidence="2">Belongs to the prenylcysteine oxidase family.</text>
</comment>
<dbReference type="PIRSF" id="PIRSF036292">
    <property type="entry name" value="Prenylcysteine_oxidase"/>
    <property type="match status" value="1"/>
</dbReference>